<evidence type="ECO:0000256" key="1">
    <source>
        <dbReference type="ARBA" id="ARBA00004651"/>
    </source>
</evidence>
<evidence type="ECO:0000313" key="8">
    <source>
        <dbReference type="EMBL" id="PZW00566.1"/>
    </source>
</evidence>
<dbReference type="AlphaFoldDB" id="A0A2W7HZB3"/>
<keyword evidence="2" id="KW-1003">Cell membrane</keyword>
<keyword evidence="3 6" id="KW-0812">Transmembrane</keyword>
<dbReference type="GO" id="GO:0005886">
    <property type="term" value="C:plasma membrane"/>
    <property type="evidence" value="ECO:0007669"/>
    <property type="project" value="UniProtKB-SubCell"/>
</dbReference>
<dbReference type="EMBL" id="QKUB01000003">
    <property type="protein sequence ID" value="PZW00566.1"/>
    <property type="molecule type" value="Genomic_DNA"/>
</dbReference>
<evidence type="ECO:0000256" key="4">
    <source>
        <dbReference type="ARBA" id="ARBA00022989"/>
    </source>
</evidence>
<dbReference type="InterPro" id="IPR051791">
    <property type="entry name" value="Pra-immunoreactive"/>
</dbReference>
<dbReference type="Pfam" id="PF06271">
    <property type="entry name" value="RDD"/>
    <property type="match status" value="1"/>
</dbReference>
<comment type="caution">
    <text evidence="8">The sequence shown here is derived from an EMBL/GenBank/DDBJ whole genome shotgun (WGS) entry which is preliminary data.</text>
</comment>
<protein>
    <submittedName>
        <fullName evidence="8">RDD family protein</fullName>
    </submittedName>
</protein>
<feature type="transmembrane region" description="Helical" evidence="6">
    <location>
        <begin position="56"/>
        <end position="78"/>
    </location>
</feature>
<feature type="transmembrane region" description="Helical" evidence="6">
    <location>
        <begin position="109"/>
        <end position="126"/>
    </location>
</feature>
<sequence>MIVKKNIKANFWIRLLATLIDLLLFIIFSIGTSFIVFNYKNMDFYTNNKIFKEIIFRVWLLVIILFIILEYILIPIILKGQTIGMLICKIKIIQIDQNRKLSKYIFDRQRLFALFWIFVFLSFMLISADGFIDAARGKKLNAGQKIILAIPSLLATIAINAQILIILSGISSTRLNWNDKLSRTQTVWKNKFEEIEDDEEFKNKLIISKRRELPKINWFK</sequence>
<feature type="transmembrane region" description="Helical" evidence="6">
    <location>
        <begin position="12"/>
        <end position="36"/>
    </location>
</feature>
<keyword evidence="9" id="KW-1185">Reference proteome</keyword>
<accession>A0A2W7HZB3</accession>
<reference evidence="8 9" key="1">
    <citation type="submission" date="2018-06" db="EMBL/GenBank/DDBJ databases">
        <title>Genomic Encyclopedia of Archaeal and Bacterial Type Strains, Phase II (KMG-II): from individual species to whole genera.</title>
        <authorList>
            <person name="Goeker M."/>
        </authorList>
    </citation>
    <scope>NUCLEOTIDE SEQUENCE [LARGE SCALE GENOMIC DNA]</scope>
    <source>
        <strain evidence="8 9">ATCC 51348</strain>
    </source>
</reference>
<name>A0A2W7HZB3_9BACT</name>
<feature type="transmembrane region" description="Helical" evidence="6">
    <location>
        <begin position="146"/>
        <end position="170"/>
    </location>
</feature>
<keyword evidence="4 6" id="KW-1133">Transmembrane helix</keyword>
<evidence type="ECO:0000313" key="9">
    <source>
        <dbReference type="Proteomes" id="UP000249646"/>
    </source>
</evidence>
<evidence type="ECO:0000256" key="6">
    <source>
        <dbReference type="SAM" id="Phobius"/>
    </source>
</evidence>
<dbReference type="InterPro" id="IPR010432">
    <property type="entry name" value="RDD"/>
</dbReference>
<comment type="subcellular location">
    <subcellularLocation>
        <location evidence="1">Cell membrane</location>
        <topology evidence="1">Multi-pass membrane protein</topology>
    </subcellularLocation>
</comment>
<evidence type="ECO:0000256" key="5">
    <source>
        <dbReference type="ARBA" id="ARBA00023136"/>
    </source>
</evidence>
<dbReference type="PANTHER" id="PTHR36115">
    <property type="entry name" value="PROLINE-RICH ANTIGEN HOMOLOG-RELATED"/>
    <property type="match status" value="1"/>
</dbReference>
<feature type="domain" description="RDD" evidence="7">
    <location>
        <begin position="9"/>
        <end position="127"/>
    </location>
</feature>
<dbReference type="OrthoDB" id="397890at2"/>
<dbReference type="Proteomes" id="UP000249646">
    <property type="component" value="Unassembled WGS sequence"/>
</dbReference>
<gene>
    <name evidence="8" type="ORF">BCF89_10325</name>
</gene>
<proteinExistence type="predicted"/>
<evidence type="ECO:0000259" key="7">
    <source>
        <dbReference type="Pfam" id="PF06271"/>
    </source>
</evidence>
<organism evidence="8 9">
    <name type="scientific">Metamycoplasma auris</name>
    <dbReference type="NCBI Taxonomy" id="51363"/>
    <lineage>
        <taxon>Bacteria</taxon>
        <taxon>Bacillati</taxon>
        <taxon>Mycoplasmatota</taxon>
        <taxon>Mycoplasmoidales</taxon>
        <taxon>Metamycoplasmataceae</taxon>
        <taxon>Metamycoplasma</taxon>
    </lineage>
</organism>
<dbReference type="RefSeq" id="WP_111518368.1">
    <property type="nucleotide sequence ID" value="NZ_QKUB01000003.1"/>
</dbReference>
<evidence type="ECO:0000256" key="3">
    <source>
        <dbReference type="ARBA" id="ARBA00022692"/>
    </source>
</evidence>
<keyword evidence="5 6" id="KW-0472">Membrane</keyword>
<evidence type="ECO:0000256" key="2">
    <source>
        <dbReference type="ARBA" id="ARBA00022475"/>
    </source>
</evidence>